<protein>
    <submittedName>
        <fullName evidence="12">Beta-ketoacyl-ACP synthase III</fullName>
        <ecNumber evidence="12">2.3.1.180</ecNumber>
    </submittedName>
</protein>
<dbReference type="GeneID" id="93760761"/>
<dbReference type="NCBIfam" id="NF006829">
    <property type="entry name" value="PRK09352.1"/>
    <property type="match status" value="1"/>
</dbReference>
<evidence type="ECO:0000256" key="7">
    <source>
        <dbReference type="ARBA" id="ARBA00023098"/>
    </source>
</evidence>
<reference evidence="12 13" key="1">
    <citation type="submission" date="2024-12" db="EMBL/GenBank/DDBJ databases">
        <title>Forecasting of Potato common scab and diversities of Pathogenic streptomyces spp. in china.</title>
        <authorList>
            <person name="Handique U."/>
            <person name="Wu J."/>
        </authorList>
    </citation>
    <scope>NUCLEOTIDE SEQUENCE [LARGE SCALE GENOMIC DNA]</scope>
    <source>
        <strain evidence="12 13">ZRIMU1585</strain>
    </source>
</reference>
<dbReference type="PANTHER" id="PTHR34069">
    <property type="entry name" value="3-OXOACYL-[ACYL-CARRIER-PROTEIN] SYNTHASE 3"/>
    <property type="match status" value="1"/>
</dbReference>
<evidence type="ECO:0000256" key="3">
    <source>
        <dbReference type="ARBA" id="ARBA00022490"/>
    </source>
</evidence>
<evidence type="ECO:0000256" key="2">
    <source>
        <dbReference type="ARBA" id="ARBA00008642"/>
    </source>
</evidence>
<dbReference type="CDD" id="cd00830">
    <property type="entry name" value="KAS_III"/>
    <property type="match status" value="1"/>
</dbReference>
<evidence type="ECO:0000256" key="8">
    <source>
        <dbReference type="ARBA" id="ARBA00023160"/>
    </source>
</evidence>
<evidence type="ECO:0000313" key="13">
    <source>
        <dbReference type="Proteomes" id="UP001631993"/>
    </source>
</evidence>
<keyword evidence="8" id="KW-0275">Fatty acid biosynthesis</keyword>
<feature type="domain" description="Beta-ketoacyl-[acyl-carrier-protein] synthase III N-terminal" evidence="11">
    <location>
        <begin position="101"/>
        <end position="181"/>
    </location>
</feature>
<dbReference type="PANTHER" id="PTHR34069:SF2">
    <property type="entry name" value="BETA-KETOACYL-[ACYL-CARRIER-PROTEIN] SYNTHASE III"/>
    <property type="match status" value="1"/>
</dbReference>
<dbReference type="EC" id="2.3.1.180" evidence="12"/>
<keyword evidence="5 12" id="KW-0808">Transferase</keyword>
<evidence type="ECO:0000256" key="4">
    <source>
        <dbReference type="ARBA" id="ARBA00022516"/>
    </source>
</evidence>
<dbReference type="Gene3D" id="3.40.47.10">
    <property type="match status" value="1"/>
</dbReference>
<comment type="caution">
    <text evidence="12">The sequence shown here is derived from an EMBL/GenBank/DDBJ whole genome shotgun (WGS) entry which is preliminary data.</text>
</comment>
<dbReference type="GO" id="GO:0033818">
    <property type="term" value="F:beta-ketoacyl-acyl-carrier-protein synthase III activity"/>
    <property type="evidence" value="ECO:0007669"/>
    <property type="project" value="UniProtKB-EC"/>
</dbReference>
<dbReference type="InterPro" id="IPR013747">
    <property type="entry name" value="ACP_syn_III_C"/>
</dbReference>
<dbReference type="InterPro" id="IPR004655">
    <property type="entry name" value="FabH"/>
</dbReference>
<dbReference type="EMBL" id="JBJVNE010000042">
    <property type="protein sequence ID" value="MFM9653219.1"/>
    <property type="molecule type" value="Genomic_DNA"/>
</dbReference>
<keyword evidence="3" id="KW-0963">Cytoplasm</keyword>
<dbReference type="InterPro" id="IPR013751">
    <property type="entry name" value="ACP_syn_III_N"/>
</dbReference>
<gene>
    <name evidence="12" type="ORF">ACKI1S_44905</name>
</gene>
<evidence type="ECO:0000259" key="10">
    <source>
        <dbReference type="Pfam" id="PF08541"/>
    </source>
</evidence>
<name>A0ABW9IZN1_STRGJ</name>
<sequence>MISGLGTCLPKTEIGNSSLPNDLQTSDEWIRTRTGIESRRRVTPDISVIDLACEAAGNALRSAGTDSVDSLVFATTTPERPCPAAAPEIAHRVGQSGIPAFDVSAVCSGFLYALASAGALITAGIVNSALVVAAETYSRIVDPTDRSTAVLFGDGAGAVVLRAGSSDEPGALLAYDLGSDGAGAELIRVPGIREQPTGDRWFAMAGRTVYLQAIEQMANSTRRVLKDCGWSPRTLDLLVPHQANARIVEALARRLELPPEQVVCGLSRIGNTAAASIPLALAGALSRSELRPGARTALTAFGGGLSWASTALVWPQLTAITSEV</sequence>
<proteinExistence type="inferred from homology"/>
<dbReference type="Proteomes" id="UP001631993">
    <property type="component" value="Unassembled WGS sequence"/>
</dbReference>
<keyword evidence="7" id="KW-0443">Lipid metabolism</keyword>
<feature type="domain" description="Beta-ketoacyl-[acyl-carrier-protein] synthase III C-terminal" evidence="10">
    <location>
        <begin position="225"/>
        <end position="314"/>
    </location>
</feature>
<accession>A0ABW9IZN1</accession>
<dbReference type="SUPFAM" id="SSF53901">
    <property type="entry name" value="Thiolase-like"/>
    <property type="match status" value="1"/>
</dbReference>
<keyword evidence="9 12" id="KW-0012">Acyltransferase</keyword>
<evidence type="ECO:0000256" key="9">
    <source>
        <dbReference type="ARBA" id="ARBA00023315"/>
    </source>
</evidence>
<dbReference type="InterPro" id="IPR016039">
    <property type="entry name" value="Thiolase-like"/>
</dbReference>
<dbReference type="RefSeq" id="WP_229894978.1">
    <property type="nucleotide sequence ID" value="NZ_BMVS01000045.1"/>
</dbReference>
<evidence type="ECO:0000256" key="1">
    <source>
        <dbReference type="ARBA" id="ARBA00005189"/>
    </source>
</evidence>
<comment type="similarity">
    <text evidence="2">Belongs to the thiolase-like superfamily. FabH family.</text>
</comment>
<organism evidence="12 13">
    <name type="scientific">Streptomyces galilaeus</name>
    <dbReference type="NCBI Taxonomy" id="33899"/>
    <lineage>
        <taxon>Bacteria</taxon>
        <taxon>Bacillati</taxon>
        <taxon>Actinomycetota</taxon>
        <taxon>Actinomycetes</taxon>
        <taxon>Kitasatosporales</taxon>
        <taxon>Streptomycetaceae</taxon>
        <taxon>Streptomyces</taxon>
    </lineage>
</organism>
<evidence type="ECO:0000256" key="6">
    <source>
        <dbReference type="ARBA" id="ARBA00022832"/>
    </source>
</evidence>
<keyword evidence="6" id="KW-0276">Fatty acid metabolism</keyword>
<evidence type="ECO:0000259" key="11">
    <source>
        <dbReference type="Pfam" id="PF08545"/>
    </source>
</evidence>
<evidence type="ECO:0000256" key="5">
    <source>
        <dbReference type="ARBA" id="ARBA00022679"/>
    </source>
</evidence>
<dbReference type="Pfam" id="PF08545">
    <property type="entry name" value="ACP_syn_III"/>
    <property type="match status" value="1"/>
</dbReference>
<comment type="pathway">
    <text evidence="1">Lipid metabolism.</text>
</comment>
<dbReference type="Pfam" id="PF08541">
    <property type="entry name" value="ACP_syn_III_C"/>
    <property type="match status" value="1"/>
</dbReference>
<dbReference type="NCBIfam" id="TIGR00747">
    <property type="entry name" value="fabH"/>
    <property type="match status" value="1"/>
</dbReference>
<keyword evidence="13" id="KW-1185">Reference proteome</keyword>
<evidence type="ECO:0000313" key="12">
    <source>
        <dbReference type="EMBL" id="MFM9653219.1"/>
    </source>
</evidence>
<keyword evidence="4" id="KW-0444">Lipid biosynthesis</keyword>